<evidence type="ECO:0000256" key="1">
    <source>
        <dbReference type="SAM" id="Phobius"/>
    </source>
</evidence>
<dbReference type="VEuPathDB" id="TrichDB:TRFO_29511"/>
<organism evidence="2 3">
    <name type="scientific">Tritrichomonas foetus</name>
    <dbReference type="NCBI Taxonomy" id="1144522"/>
    <lineage>
        <taxon>Eukaryota</taxon>
        <taxon>Metamonada</taxon>
        <taxon>Parabasalia</taxon>
        <taxon>Tritrichomonadida</taxon>
        <taxon>Tritrichomonadidae</taxon>
        <taxon>Tritrichomonas</taxon>
    </lineage>
</organism>
<evidence type="ECO:0000313" key="2">
    <source>
        <dbReference type="EMBL" id="OHT03201.1"/>
    </source>
</evidence>
<dbReference type="EMBL" id="MLAK01000837">
    <property type="protein sequence ID" value="OHT03201.1"/>
    <property type="molecule type" value="Genomic_DNA"/>
</dbReference>
<keyword evidence="1" id="KW-0812">Transmembrane</keyword>
<feature type="transmembrane region" description="Helical" evidence="1">
    <location>
        <begin position="368"/>
        <end position="388"/>
    </location>
</feature>
<reference evidence="2" key="1">
    <citation type="submission" date="2016-10" db="EMBL/GenBank/DDBJ databases">
        <authorList>
            <person name="Benchimol M."/>
            <person name="Almeida L.G."/>
            <person name="Vasconcelos A.T."/>
            <person name="Perreira-Neves A."/>
            <person name="Rosa I.A."/>
            <person name="Tasca T."/>
            <person name="Bogo M.R."/>
            <person name="de Souza W."/>
        </authorList>
    </citation>
    <scope>NUCLEOTIDE SEQUENCE [LARGE SCALE GENOMIC DNA]</scope>
    <source>
        <strain evidence="2">K</strain>
    </source>
</reference>
<protein>
    <submittedName>
        <fullName evidence="2">Uncharacterized protein</fullName>
    </submittedName>
</protein>
<dbReference type="RefSeq" id="XP_068356337.1">
    <property type="nucleotide sequence ID" value="XM_068506826.1"/>
</dbReference>
<keyword evidence="1" id="KW-1133">Transmembrane helix</keyword>
<name>A0A1J4JVN4_9EUKA</name>
<proteinExistence type="predicted"/>
<comment type="caution">
    <text evidence="2">The sequence shown here is derived from an EMBL/GenBank/DDBJ whole genome shotgun (WGS) entry which is preliminary data.</text>
</comment>
<accession>A0A1J4JVN4</accession>
<dbReference type="Proteomes" id="UP000179807">
    <property type="component" value="Unassembled WGS sequence"/>
</dbReference>
<dbReference type="GeneID" id="94841530"/>
<dbReference type="AlphaFoldDB" id="A0A1J4JVN4"/>
<evidence type="ECO:0000313" key="3">
    <source>
        <dbReference type="Proteomes" id="UP000179807"/>
    </source>
</evidence>
<keyword evidence="1" id="KW-0472">Membrane</keyword>
<keyword evidence="3" id="KW-1185">Reference proteome</keyword>
<gene>
    <name evidence="2" type="ORF">TRFO_29511</name>
</gene>
<sequence length="424" mass="48229">MIYNQHSLSPFIVAPHKSNNVKIKTYLFSINQQISSFIFSSSRADLSLRNGKFLLFLCSAIKFENMILQNIFFNNTNYPFSRTTVIDIKNCYFYQCKNNDIGGAVSIRNDQISQDLIIEHSGFNKCSSNDSGGAIAAISGIIRFSDLCFTNNHALRGQTFIIAIVSKTTMLINNSVFLNNGNNQKFFKAKEFTNEAHGFELAFTTLNYSFNHIQRSGSSFNINVHNQGRLKYVSNLNNHGISNILCTTDINQNIIESFLFCNNSHPRKFYSLLYLSGSTLISNSFFFQTMLPIVQGSNLGELTCLINCSFDVDSPYNEMFLATLTHTNLKVLQTNNISLFPYIDQSMCSNFILNENHTNSFFQDHKKVYLLIGLMLLLSIIILFITILSNVKKRNGKNVDKEELIPLRMNSRRKPAIPIRSIHF</sequence>